<keyword evidence="2" id="KW-0408">Iron</keyword>
<dbReference type="Gene3D" id="3.90.1580.10">
    <property type="entry name" value="paralog of FGE (formylglycine-generating enzyme)"/>
    <property type="match status" value="2"/>
</dbReference>
<dbReference type="OrthoDB" id="9768004at2"/>
<dbReference type="PANTHER" id="PTHR23150">
    <property type="entry name" value="SULFATASE MODIFYING FACTOR 1, 2"/>
    <property type="match status" value="1"/>
</dbReference>
<comment type="caution">
    <text evidence="6">The sequence shown here is derived from an EMBL/GenBank/DDBJ whole genome shotgun (WGS) entry which is preliminary data.</text>
</comment>
<comment type="pathway">
    <text evidence="3">Amino-acid biosynthesis; ergothioneine biosynthesis.</text>
</comment>
<dbReference type="InterPro" id="IPR042095">
    <property type="entry name" value="SUMF_sf"/>
</dbReference>
<dbReference type="SUPFAM" id="SSF109854">
    <property type="entry name" value="DinB/YfiT-like putative metalloenzymes"/>
    <property type="match status" value="1"/>
</dbReference>
<dbReference type="SUPFAM" id="SSF56436">
    <property type="entry name" value="C-type lectin-like"/>
    <property type="match status" value="1"/>
</dbReference>
<dbReference type="InterPro" id="IPR005532">
    <property type="entry name" value="SUMF_dom"/>
</dbReference>
<dbReference type="InterPro" id="IPR051043">
    <property type="entry name" value="Sulfatase_Mod_Factor_Kinase"/>
</dbReference>
<gene>
    <name evidence="6" type="ORF">C7460_10191</name>
</gene>
<feature type="domain" description="Sulfatase-modifying factor enzyme-like" evidence="4">
    <location>
        <begin position="183"/>
        <end position="318"/>
    </location>
</feature>
<evidence type="ECO:0000313" key="6">
    <source>
        <dbReference type="EMBL" id="REE05574.1"/>
    </source>
</evidence>
<dbReference type="GO" id="GO:0052699">
    <property type="term" value="P:ergothioneine biosynthetic process"/>
    <property type="evidence" value="ECO:0007669"/>
    <property type="project" value="InterPro"/>
</dbReference>
<feature type="domain" description="DinB-like" evidence="5">
    <location>
        <begin position="19"/>
        <end position="150"/>
    </location>
</feature>
<evidence type="ECO:0000256" key="1">
    <source>
        <dbReference type="ARBA" id="ARBA00023002"/>
    </source>
</evidence>
<evidence type="ECO:0000259" key="5">
    <source>
        <dbReference type="Pfam" id="PF12867"/>
    </source>
</evidence>
<evidence type="ECO:0000256" key="2">
    <source>
        <dbReference type="ARBA" id="ARBA00023004"/>
    </source>
</evidence>
<dbReference type="Pfam" id="PF03781">
    <property type="entry name" value="FGE-sulfatase"/>
    <property type="match status" value="2"/>
</dbReference>
<evidence type="ECO:0000259" key="4">
    <source>
        <dbReference type="Pfam" id="PF03781"/>
    </source>
</evidence>
<dbReference type="RefSeq" id="WP_115866094.1">
    <property type="nucleotide sequence ID" value="NZ_QREG01000001.1"/>
</dbReference>
<dbReference type="EMBL" id="QREG01000001">
    <property type="protein sequence ID" value="REE05574.1"/>
    <property type="molecule type" value="Genomic_DNA"/>
</dbReference>
<dbReference type="PANTHER" id="PTHR23150:SF36">
    <property type="entry name" value="HERCYNINE OXYGENASE"/>
    <property type="match status" value="1"/>
</dbReference>
<dbReference type="NCBIfam" id="TIGR03440">
    <property type="entry name" value="egtB_TIGR03440"/>
    <property type="match status" value="1"/>
</dbReference>
<evidence type="ECO:0000313" key="7">
    <source>
        <dbReference type="Proteomes" id="UP000256779"/>
    </source>
</evidence>
<dbReference type="InterPro" id="IPR024775">
    <property type="entry name" value="DinB-like"/>
</dbReference>
<feature type="domain" description="Sulfatase-modifying factor enzyme-like" evidence="4">
    <location>
        <begin position="344"/>
        <end position="417"/>
    </location>
</feature>
<sequence>MSHTETLTSVEELSLAQRFQDVRAQTMRLVAPLETEDLVVQPAEFVSPAKWHLAHTTWFFEVFVLQASSPSYQLFHPDFPFLFNSYYVSAGDRWTRAERGFLTRPTVAEILKYRTYVEEHLLDFLSREDLSPEQQHVMEVGLQHEQQHQELLLYDIKYILGYNPLLPVYDSTLNVRHSATGLSDWVAIEKGNYLVGFEGEGFAFDNEFGRHEVHLEAFEIADQLLTNGEYLEFMEAGGYEDHRLWLSEGWDWVSEQSRKVPLYWYQEDGRWMQYTLAGARALDLNAPVAHLSYFEADAFARWKGCRLPTEFEWEVAQAHRQGADVGGFVEDQLSEPCSVAGGYLGNLWEWTSSAYLPYPFYKAPKGALGEYNGKFMINQKVLRGGSYATPRSHIRPTYRNFFHPQLQWMFSGVRLAKHK</sequence>
<reference evidence="6 7" key="1">
    <citation type="submission" date="2018-07" db="EMBL/GenBank/DDBJ databases">
        <title>Genomic Encyclopedia of Type Strains, Phase IV (KMG-IV): sequencing the most valuable type-strain genomes for metagenomic binning, comparative biology and taxonomic classification.</title>
        <authorList>
            <person name="Goeker M."/>
        </authorList>
    </citation>
    <scope>NUCLEOTIDE SEQUENCE [LARGE SCALE GENOMIC DNA]</scope>
    <source>
        <strain evidence="6 7">DSM 4134</strain>
    </source>
</reference>
<name>A0A3D9LGI8_MARFU</name>
<protein>
    <submittedName>
        <fullName evidence="6">Ergothioneine biosynthesis protein EgtB</fullName>
    </submittedName>
</protein>
<dbReference type="AlphaFoldDB" id="A0A3D9LGI8"/>
<evidence type="ECO:0000256" key="3">
    <source>
        <dbReference type="ARBA" id="ARBA00037882"/>
    </source>
</evidence>
<dbReference type="InterPro" id="IPR034660">
    <property type="entry name" value="DinB/YfiT-like"/>
</dbReference>
<keyword evidence="7" id="KW-1185">Reference proteome</keyword>
<organism evidence="6 7">
    <name type="scientific">Marinoscillum furvescens DSM 4134</name>
    <dbReference type="NCBI Taxonomy" id="1122208"/>
    <lineage>
        <taxon>Bacteria</taxon>
        <taxon>Pseudomonadati</taxon>
        <taxon>Bacteroidota</taxon>
        <taxon>Cytophagia</taxon>
        <taxon>Cytophagales</taxon>
        <taxon>Reichenbachiellaceae</taxon>
        <taxon>Marinoscillum</taxon>
    </lineage>
</organism>
<accession>A0A3D9LGI8</accession>
<dbReference type="Proteomes" id="UP000256779">
    <property type="component" value="Unassembled WGS sequence"/>
</dbReference>
<dbReference type="InterPro" id="IPR017806">
    <property type="entry name" value="EgtB"/>
</dbReference>
<dbReference type="InterPro" id="IPR016187">
    <property type="entry name" value="CTDL_fold"/>
</dbReference>
<proteinExistence type="predicted"/>
<keyword evidence="1" id="KW-0560">Oxidoreductase</keyword>
<dbReference type="Pfam" id="PF12867">
    <property type="entry name" value="DinB_2"/>
    <property type="match status" value="1"/>
</dbReference>